<dbReference type="EMBL" id="LXQA010725316">
    <property type="protein sequence ID" value="MCI67856.1"/>
    <property type="molecule type" value="Genomic_DNA"/>
</dbReference>
<organism evidence="1 2">
    <name type="scientific">Trifolium medium</name>
    <dbReference type="NCBI Taxonomy" id="97028"/>
    <lineage>
        <taxon>Eukaryota</taxon>
        <taxon>Viridiplantae</taxon>
        <taxon>Streptophyta</taxon>
        <taxon>Embryophyta</taxon>
        <taxon>Tracheophyta</taxon>
        <taxon>Spermatophyta</taxon>
        <taxon>Magnoliopsida</taxon>
        <taxon>eudicotyledons</taxon>
        <taxon>Gunneridae</taxon>
        <taxon>Pentapetalae</taxon>
        <taxon>rosids</taxon>
        <taxon>fabids</taxon>
        <taxon>Fabales</taxon>
        <taxon>Fabaceae</taxon>
        <taxon>Papilionoideae</taxon>
        <taxon>50 kb inversion clade</taxon>
        <taxon>NPAAA clade</taxon>
        <taxon>Hologalegina</taxon>
        <taxon>IRL clade</taxon>
        <taxon>Trifolieae</taxon>
        <taxon>Trifolium</taxon>
    </lineage>
</organism>
<evidence type="ECO:0000313" key="1">
    <source>
        <dbReference type="EMBL" id="MCI67856.1"/>
    </source>
</evidence>
<proteinExistence type="predicted"/>
<feature type="non-terminal residue" evidence="1">
    <location>
        <position position="1"/>
    </location>
</feature>
<evidence type="ECO:0000313" key="2">
    <source>
        <dbReference type="Proteomes" id="UP000265520"/>
    </source>
</evidence>
<name>A0A392U639_9FABA</name>
<protein>
    <submittedName>
        <fullName evidence="1">Uncharacterized protein</fullName>
    </submittedName>
</protein>
<keyword evidence="2" id="KW-1185">Reference proteome</keyword>
<dbReference type="Proteomes" id="UP000265520">
    <property type="component" value="Unassembled WGS sequence"/>
</dbReference>
<reference evidence="1 2" key="1">
    <citation type="journal article" date="2018" name="Front. Plant Sci.">
        <title>Red Clover (Trifolium pratense) and Zigzag Clover (T. medium) - A Picture of Genomic Similarities and Differences.</title>
        <authorList>
            <person name="Dluhosova J."/>
            <person name="Istvanek J."/>
            <person name="Nedelnik J."/>
            <person name="Repkova J."/>
        </authorList>
    </citation>
    <scope>NUCLEOTIDE SEQUENCE [LARGE SCALE GENOMIC DNA]</scope>
    <source>
        <strain evidence="2">cv. 10/8</strain>
        <tissue evidence="1">Leaf</tissue>
    </source>
</reference>
<sequence>VIGAARRAALFRAFWLLFPALRAEW</sequence>
<accession>A0A392U639</accession>
<comment type="caution">
    <text evidence="1">The sequence shown here is derived from an EMBL/GenBank/DDBJ whole genome shotgun (WGS) entry which is preliminary data.</text>
</comment>
<dbReference type="AlphaFoldDB" id="A0A392U639"/>